<evidence type="ECO:0000313" key="3">
    <source>
        <dbReference type="Proteomes" id="UP001347796"/>
    </source>
</evidence>
<sequence length="194" mass="22193">MGWGHVLMWPPDMYWTTTVVRLAQMKMMKVMPTGLSNMRPNAQKTLTRLHMPWRLRLLSLFGERSATQTPKLRYRQFLCDGDSKVFQAVSSLSLYGDDVDIVKEDCANHVAKRFGTALRKITGLGRGNKLTEEAIKKLTLYYRISISNNRGNVEGCIRLFGHLLCIQHPPMMPTTTLIAHWDRNCGVNTKKPRS</sequence>
<reference evidence="2 3" key="1">
    <citation type="submission" date="2024-01" db="EMBL/GenBank/DDBJ databases">
        <title>The genome of the rayed Mediterranean limpet Patella caerulea (Linnaeus, 1758).</title>
        <authorList>
            <person name="Anh-Thu Weber A."/>
            <person name="Halstead-Nussloch G."/>
        </authorList>
    </citation>
    <scope>NUCLEOTIDE SEQUENCE [LARGE SCALE GENOMIC DNA]</scope>
    <source>
        <strain evidence="2">AATW-2023a</strain>
        <tissue evidence="2">Whole specimen</tissue>
    </source>
</reference>
<proteinExistence type="predicted"/>
<gene>
    <name evidence="2" type="ORF">SNE40_017448</name>
</gene>
<organism evidence="2 3">
    <name type="scientific">Patella caerulea</name>
    <name type="common">Rayed Mediterranean limpet</name>
    <dbReference type="NCBI Taxonomy" id="87958"/>
    <lineage>
        <taxon>Eukaryota</taxon>
        <taxon>Metazoa</taxon>
        <taxon>Spiralia</taxon>
        <taxon>Lophotrochozoa</taxon>
        <taxon>Mollusca</taxon>
        <taxon>Gastropoda</taxon>
        <taxon>Patellogastropoda</taxon>
        <taxon>Patelloidea</taxon>
        <taxon>Patellidae</taxon>
        <taxon>Patella</taxon>
    </lineage>
</organism>
<dbReference type="Proteomes" id="UP001347796">
    <property type="component" value="Unassembled WGS sequence"/>
</dbReference>
<dbReference type="Pfam" id="PF20700">
    <property type="entry name" value="Mutator"/>
    <property type="match status" value="1"/>
</dbReference>
<feature type="domain" description="Mutator-like transposase" evidence="1">
    <location>
        <begin position="68"/>
        <end position="157"/>
    </location>
</feature>
<dbReference type="InterPro" id="IPR049012">
    <property type="entry name" value="Mutator_transp_dom"/>
</dbReference>
<dbReference type="EMBL" id="JAZGQO010000011">
    <property type="protein sequence ID" value="KAK6174111.1"/>
    <property type="molecule type" value="Genomic_DNA"/>
</dbReference>
<accession>A0AAN8JE09</accession>
<comment type="caution">
    <text evidence="2">The sequence shown here is derived from an EMBL/GenBank/DDBJ whole genome shotgun (WGS) entry which is preliminary data.</text>
</comment>
<keyword evidence="3" id="KW-1185">Reference proteome</keyword>
<evidence type="ECO:0000313" key="2">
    <source>
        <dbReference type="EMBL" id="KAK6174111.1"/>
    </source>
</evidence>
<protein>
    <recommendedName>
        <fullName evidence="1">Mutator-like transposase domain-containing protein</fullName>
    </recommendedName>
</protein>
<name>A0AAN8JE09_PATCE</name>
<evidence type="ECO:0000259" key="1">
    <source>
        <dbReference type="Pfam" id="PF20700"/>
    </source>
</evidence>
<dbReference type="AlphaFoldDB" id="A0AAN8JE09"/>